<dbReference type="Proteomes" id="UP001497644">
    <property type="component" value="Chromosome 4"/>
</dbReference>
<protein>
    <submittedName>
        <fullName evidence="1">Uncharacterized protein</fullName>
    </submittedName>
</protein>
<organism evidence="1 2">
    <name type="scientific">Lasius platythorax</name>
    <dbReference type="NCBI Taxonomy" id="488582"/>
    <lineage>
        <taxon>Eukaryota</taxon>
        <taxon>Metazoa</taxon>
        <taxon>Ecdysozoa</taxon>
        <taxon>Arthropoda</taxon>
        <taxon>Hexapoda</taxon>
        <taxon>Insecta</taxon>
        <taxon>Pterygota</taxon>
        <taxon>Neoptera</taxon>
        <taxon>Endopterygota</taxon>
        <taxon>Hymenoptera</taxon>
        <taxon>Apocrita</taxon>
        <taxon>Aculeata</taxon>
        <taxon>Formicoidea</taxon>
        <taxon>Formicidae</taxon>
        <taxon>Formicinae</taxon>
        <taxon>Lasius</taxon>
        <taxon>Lasius</taxon>
    </lineage>
</organism>
<gene>
    <name evidence="1" type="ORF">LPLAT_LOCUS8465</name>
</gene>
<sequence>MTRDRGPTRRGLTVLTASQTVGQVATYGAPMCTVGCRLLEHSGNRKSEGSPLFKRFHDLGHGIITFFYIPISQYLTYTL</sequence>
<dbReference type="EMBL" id="OZ034827">
    <property type="protein sequence ID" value="CAL1682562.1"/>
    <property type="molecule type" value="Genomic_DNA"/>
</dbReference>
<dbReference type="AlphaFoldDB" id="A0AAV2NQR2"/>
<reference evidence="1" key="1">
    <citation type="submission" date="2024-04" db="EMBL/GenBank/DDBJ databases">
        <authorList>
            <consortium name="Molecular Ecology Group"/>
        </authorList>
    </citation>
    <scope>NUCLEOTIDE SEQUENCE</scope>
</reference>
<evidence type="ECO:0000313" key="1">
    <source>
        <dbReference type="EMBL" id="CAL1682562.1"/>
    </source>
</evidence>
<keyword evidence="2" id="KW-1185">Reference proteome</keyword>
<evidence type="ECO:0000313" key="2">
    <source>
        <dbReference type="Proteomes" id="UP001497644"/>
    </source>
</evidence>
<name>A0AAV2NQR2_9HYME</name>
<proteinExistence type="predicted"/>
<accession>A0AAV2NQR2</accession>